<dbReference type="AlphaFoldDB" id="A0A9J6FYL5"/>
<dbReference type="SUPFAM" id="SSF48726">
    <property type="entry name" value="Immunoglobulin"/>
    <property type="match status" value="1"/>
</dbReference>
<comment type="subcellular location">
    <subcellularLocation>
        <location evidence="1">Membrane</location>
        <topology evidence="1">Single-pass type I membrane protein</topology>
    </subcellularLocation>
</comment>
<dbReference type="InterPro" id="IPR003599">
    <property type="entry name" value="Ig_sub"/>
</dbReference>
<evidence type="ECO:0000256" key="3">
    <source>
        <dbReference type="ARBA" id="ARBA00023157"/>
    </source>
</evidence>
<dbReference type="InterPro" id="IPR036179">
    <property type="entry name" value="Ig-like_dom_sf"/>
</dbReference>
<gene>
    <name evidence="8" type="ORF">HPB48_020123</name>
</gene>
<dbReference type="VEuPathDB" id="VectorBase:HLOH_043736"/>
<dbReference type="PROSITE" id="PS50835">
    <property type="entry name" value="IG_LIKE"/>
    <property type="match status" value="1"/>
</dbReference>
<keyword evidence="9" id="KW-1185">Reference proteome</keyword>
<name>A0A9J6FYL5_HAELO</name>
<dbReference type="InterPro" id="IPR051275">
    <property type="entry name" value="Cell_adhesion_signaling"/>
</dbReference>
<organism evidence="8 9">
    <name type="scientific">Haemaphysalis longicornis</name>
    <name type="common">Bush tick</name>
    <dbReference type="NCBI Taxonomy" id="44386"/>
    <lineage>
        <taxon>Eukaryota</taxon>
        <taxon>Metazoa</taxon>
        <taxon>Ecdysozoa</taxon>
        <taxon>Arthropoda</taxon>
        <taxon>Chelicerata</taxon>
        <taxon>Arachnida</taxon>
        <taxon>Acari</taxon>
        <taxon>Parasitiformes</taxon>
        <taxon>Ixodida</taxon>
        <taxon>Ixodoidea</taxon>
        <taxon>Ixodidae</taxon>
        <taxon>Haemaphysalinae</taxon>
        <taxon>Haemaphysalis</taxon>
    </lineage>
</organism>
<dbReference type="GO" id="GO:0050839">
    <property type="term" value="F:cell adhesion molecule binding"/>
    <property type="evidence" value="ECO:0007669"/>
    <property type="project" value="TreeGrafter"/>
</dbReference>
<evidence type="ECO:0000256" key="2">
    <source>
        <dbReference type="ARBA" id="ARBA00023136"/>
    </source>
</evidence>
<keyword evidence="5" id="KW-0393">Immunoglobulin domain</keyword>
<proteinExistence type="predicted"/>
<dbReference type="PANTHER" id="PTHR11640">
    <property type="entry name" value="NEPHRIN"/>
    <property type="match status" value="1"/>
</dbReference>
<protein>
    <recommendedName>
        <fullName evidence="7">Ig-like domain-containing protein</fullName>
    </recommendedName>
</protein>
<evidence type="ECO:0000256" key="1">
    <source>
        <dbReference type="ARBA" id="ARBA00004479"/>
    </source>
</evidence>
<feature type="chain" id="PRO_5039928328" description="Ig-like domain-containing protein" evidence="6">
    <location>
        <begin position="19"/>
        <end position="223"/>
    </location>
</feature>
<keyword evidence="3" id="KW-1015">Disulfide bond</keyword>
<sequence length="223" mass="25141">MSVLFVLFVFVTDKTVRPKIIQVEPSSPATFNVDDVMTFHCVAEGNPVPKISWLQQNGRDKNVWNIRGRNATLTVVNASYSHQGVYRCEASNVVKNQPYRVQSPEVHIDIRGPPQIMVESSKTRDFVEASKEEDAVITVVFCADPKPVETFWGWGSYKLKTGSALGRFVAEPLLAVRMDEMQCPERLDFHITGTRIHGVPQVCTRAWSYVSVLFLFPSCVAYQ</sequence>
<dbReference type="EMBL" id="JABSTR010000004">
    <property type="protein sequence ID" value="KAH9367863.1"/>
    <property type="molecule type" value="Genomic_DNA"/>
</dbReference>
<keyword evidence="6" id="KW-0732">Signal</keyword>
<comment type="caution">
    <text evidence="8">The sequence shown here is derived from an EMBL/GenBank/DDBJ whole genome shotgun (WGS) entry which is preliminary data.</text>
</comment>
<keyword evidence="4" id="KW-0325">Glycoprotein</keyword>
<evidence type="ECO:0000313" key="8">
    <source>
        <dbReference type="EMBL" id="KAH9367863.1"/>
    </source>
</evidence>
<keyword evidence="2" id="KW-0472">Membrane</keyword>
<dbReference type="GO" id="GO:0005886">
    <property type="term" value="C:plasma membrane"/>
    <property type="evidence" value="ECO:0007669"/>
    <property type="project" value="TreeGrafter"/>
</dbReference>
<feature type="signal peptide" evidence="6">
    <location>
        <begin position="1"/>
        <end position="18"/>
    </location>
</feature>
<evidence type="ECO:0000256" key="4">
    <source>
        <dbReference type="ARBA" id="ARBA00023180"/>
    </source>
</evidence>
<dbReference type="Gene3D" id="2.60.40.10">
    <property type="entry name" value="Immunoglobulins"/>
    <property type="match status" value="1"/>
</dbReference>
<dbReference type="Proteomes" id="UP000821853">
    <property type="component" value="Chromosome 2"/>
</dbReference>
<evidence type="ECO:0000256" key="6">
    <source>
        <dbReference type="SAM" id="SignalP"/>
    </source>
</evidence>
<dbReference type="InterPro" id="IPR013783">
    <property type="entry name" value="Ig-like_fold"/>
</dbReference>
<dbReference type="InterPro" id="IPR003598">
    <property type="entry name" value="Ig_sub2"/>
</dbReference>
<feature type="domain" description="Ig-like" evidence="7">
    <location>
        <begin position="18"/>
        <end position="107"/>
    </location>
</feature>
<evidence type="ECO:0000256" key="5">
    <source>
        <dbReference type="ARBA" id="ARBA00023319"/>
    </source>
</evidence>
<evidence type="ECO:0000313" key="9">
    <source>
        <dbReference type="Proteomes" id="UP000821853"/>
    </source>
</evidence>
<dbReference type="OrthoDB" id="10039395at2759"/>
<accession>A0A9J6FYL5</accession>
<dbReference type="Pfam" id="PF13927">
    <property type="entry name" value="Ig_3"/>
    <property type="match status" value="1"/>
</dbReference>
<reference evidence="8 9" key="1">
    <citation type="journal article" date="2020" name="Cell">
        <title>Large-Scale Comparative Analyses of Tick Genomes Elucidate Their Genetic Diversity and Vector Capacities.</title>
        <authorList>
            <consortium name="Tick Genome and Microbiome Consortium (TIGMIC)"/>
            <person name="Jia N."/>
            <person name="Wang J."/>
            <person name="Shi W."/>
            <person name="Du L."/>
            <person name="Sun Y."/>
            <person name="Zhan W."/>
            <person name="Jiang J.F."/>
            <person name="Wang Q."/>
            <person name="Zhang B."/>
            <person name="Ji P."/>
            <person name="Bell-Sakyi L."/>
            <person name="Cui X.M."/>
            <person name="Yuan T.T."/>
            <person name="Jiang B.G."/>
            <person name="Yang W.F."/>
            <person name="Lam T.T."/>
            <person name="Chang Q.C."/>
            <person name="Ding S.J."/>
            <person name="Wang X.J."/>
            <person name="Zhu J.G."/>
            <person name="Ruan X.D."/>
            <person name="Zhao L."/>
            <person name="Wei J.T."/>
            <person name="Ye R.Z."/>
            <person name="Que T.C."/>
            <person name="Du C.H."/>
            <person name="Zhou Y.H."/>
            <person name="Cheng J.X."/>
            <person name="Dai P.F."/>
            <person name="Guo W.B."/>
            <person name="Han X.H."/>
            <person name="Huang E.J."/>
            <person name="Li L.F."/>
            <person name="Wei W."/>
            <person name="Gao Y.C."/>
            <person name="Liu J.Z."/>
            <person name="Shao H.Z."/>
            <person name="Wang X."/>
            <person name="Wang C.C."/>
            <person name="Yang T.C."/>
            <person name="Huo Q.B."/>
            <person name="Li W."/>
            <person name="Chen H.Y."/>
            <person name="Chen S.E."/>
            <person name="Zhou L.G."/>
            <person name="Ni X.B."/>
            <person name="Tian J.H."/>
            <person name="Sheng Y."/>
            <person name="Liu T."/>
            <person name="Pan Y.S."/>
            <person name="Xia L.Y."/>
            <person name="Li J."/>
            <person name="Zhao F."/>
            <person name="Cao W.C."/>
        </authorList>
    </citation>
    <scope>NUCLEOTIDE SEQUENCE [LARGE SCALE GENOMIC DNA]</scope>
    <source>
        <strain evidence="8">HaeL-2018</strain>
    </source>
</reference>
<dbReference type="GO" id="GO:0005911">
    <property type="term" value="C:cell-cell junction"/>
    <property type="evidence" value="ECO:0007669"/>
    <property type="project" value="TreeGrafter"/>
</dbReference>
<dbReference type="SMART" id="SM00409">
    <property type="entry name" value="IG"/>
    <property type="match status" value="1"/>
</dbReference>
<dbReference type="PANTHER" id="PTHR11640:SF154">
    <property type="entry name" value="IRREGULAR CHIASM C-ROUGHEST PROTEIN-LIKE PROTEIN"/>
    <property type="match status" value="1"/>
</dbReference>
<dbReference type="SMART" id="SM00408">
    <property type="entry name" value="IGc2"/>
    <property type="match status" value="1"/>
</dbReference>
<evidence type="ECO:0000259" key="7">
    <source>
        <dbReference type="PROSITE" id="PS50835"/>
    </source>
</evidence>
<dbReference type="GO" id="GO:0098609">
    <property type="term" value="P:cell-cell adhesion"/>
    <property type="evidence" value="ECO:0007669"/>
    <property type="project" value="TreeGrafter"/>
</dbReference>
<dbReference type="InterPro" id="IPR007110">
    <property type="entry name" value="Ig-like_dom"/>
</dbReference>